<dbReference type="PANTHER" id="PTHR43664:SF1">
    <property type="entry name" value="BETA-METHYLMALYL-COA DEHYDRATASE"/>
    <property type="match status" value="1"/>
</dbReference>
<dbReference type="SUPFAM" id="SSF54637">
    <property type="entry name" value="Thioesterase/thiol ester dehydrase-isomerase"/>
    <property type="match status" value="1"/>
</dbReference>
<name>A0A176YJF3_9BRAD</name>
<dbReference type="STRING" id="1505087.AYJ54_18170"/>
<dbReference type="Proteomes" id="UP000076959">
    <property type="component" value="Unassembled WGS sequence"/>
</dbReference>
<dbReference type="EMBL" id="LUUB01000071">
    <property type="protein sequence ID" value="OAF06991.1"/>
    <property type="molecule type" value="Genomic_DNA"/>
</dbReference>
<dbReference type="RefSeq" id="WP_063702410.1">
    <property type="nucleotide sequence ID" value="NZ_LUUB01000071.1"/>
</dbReference>
<dbReference type="Pfam" id="PF01575">
    <property type="entry name" value="MaoC_dehydratas"/>
    <property type="match status" value="1"/>
</dbReference>
<dbReference type="InterPro" id="IPR002539">
    <property type="entry name" value="MaoC-like_dom"/>
</dbReference>
<organism evidence="2 3">
    <name type="scientific">Bradyrhizobium centrolobii</name>
    <dbReference type="NCBI Taxonomy" id="1505087"/>
    <lineage>
        <taxon>Bacteria</taxon>
        <taxon>Pseudomonadati</taxon>
        <taxon>Pseudomonadota</taxon>
        <taxon>Alphaproteobacteria</taxon>
        <taxon>Hyphomicrobiales</taxon>
        <taxon>Nitrobacteraceae</taxon>
        <taxon>Bradyrhizobium</taxon>
    </lineage>
</organism>
<gene>
    <name evidence="2" type="ORF">AYJ54_18170</name>
</gene>
<dbReference type="AlphaFoldDB" id="A0A176YJF3"/>
<keyword evidence="3" id="KW-1185">Reference proteome</keyword>
<dbReference type="InterPro" id="IPR029069">
    <property type="entry name" value="HotDog_dom_sf"/>
</dbReference>
<comment type="caution">
    <text evidence="2">The sequence shown here is derived from an EMBL/GenBank/DDBJ whole genome shotgun (WGS) entry which is preliminary data.</text>
</comment>
<feature type="domain" description="MaoC-like" evidence="1">
    <location>
        <begin position="11"/>
        <end position="112"/>
    </location>
</feature>
<sequence>MTSLYFEDAEIGNRRKAGPYLVSKDEIIQFAKQYDPRPFHVDEEAAARSVFGGLSASGAHTFAIFISLTSKLQPPLRVLAGMGWDELRLPNAVRPGDELDLESTVLEKRESRSNPDRGILRDQIHLRNQRGETVLQCFSNILRAGSGNLDRAISGVSA</sequence>
<proteinExistence type="predicted"/>
<dbReference type="Gene3D" id="3.10.129.10">
    <property type="entry name" value="Hotdog Thioesterase"/>
    <property type="match status" value="1"/>
</dbReference>
<dbReference type="PANTHER" id="PTHR43664">
    <property type="entry name" value="MONOAMINE OXIDASE-RELATED"/>
    <property type="match status" value="1"/>
</dbReference>
<accession>A0A176YJF3</accession>
<evidence type="ECO:0000313" key="3">
    <source>
        <dbReference type="Proteomes" id="UP000076959"/>
    </source>
</evidence>
<protein>
    <submittedName>
        <fullName evidence="2">Acyl dehydratase</fullName>
    </submittedName>
</protein>
<evidence type="ECO:0000313" key="2">
    <source>
        <dbReference type="EMBL" id="OAF06991.1"/>
    </source>
</evidence>
<dbReference type="InterPro" id="IPR052342">
    <property type="entry name" value="MCH/BMMD"/>
</dbReference>
<reference evidence="2 3" key="1">
    <citation type="submission" date="2016-03" db="EMBL/GenBank/DDBJ databases">
        <title>Draft Genome Sequence of the Strain BR 10245 (Bradyrhizobium sp.) isolated from nodules of Centrolobium paraense.</title>
        <authorList>
            <person name="Simoes-Araujo J.L.Sr."/>
            <person name="Barauna A.C."/>
            <person name="Silva K."/>
            <person name="Zilli J.E."/>
        </authorList>
    </citation>
    <scope>NUCLEOTIDE SEQUENCE [LARGE SCALE GENOMIC DNA]</scope>
    <source>
        <strain evidence="2 3">BR 10245</strain>
    </source>
</reference>
<dbReference type="OrthoDB" id="9797938at2"/>
<evidence type="ECO:0000259" key="1">
    <source>
        <dbReference type="Pfam" id="PF01575"/>
    </source>
</evidence>